<evidence type="ECO:0000313" key="5">
    <source>
        <dbReference type="Proteomes" id="UP000009234"/>
    </source>
</evidence>
<dbReference type="NCBIfam" id="TIGR02124">
    <property type="entry name" value="hypE"/>
    <property type="match status" value="1"/>
</dbReference>
<dbReference type="HOGENOM" id="CLU_049733_0_0_9"/>
<gene>
    <name evidence="4" type="ordered locus">Desru_2365</name>
</gene>
<evidence type="ECO:0000313" key="4">
    <source>
        <dbReference type="EMBL" id="AEG60607.1"/>
    </source>
</evidence>
<dbReference type="InterPro" id="IPR036921">
    <property type="entry name" value="PurM-like_N_sf"/>
</dbReference>
<dbReference type="Proteomes" id="UP000009234">
    <property type="component" value="Chromosome"/>
</dbReference>
<dbReference type="Gene3D" id="3.30.1330.10">
    <property type="entry name" value="PurM-like, N-terminal domain"/>
    <property type="match status" value="1"/>
</dbReference>
<sequence length="339" mass="36074">MSEQKTETILLAHGSGGRLTSGLIDRLLLPRFNNPRLAPLADAAVVDLKEASWAFTTDAYVIKPLFFPGGDIGKLAVCGTINDLAVMGAAPMYLSCGLIMEEGLTMDTLERVVCSMGQTARLAGVEVVTGDTKVVGRGEADGLFIHMSGLGMVKEGISLGQEKIRVGDKVLINGTIGDHGIAVLSAREKLHFETAIQSDAAPLHSLIAGMLEVSDQIKIMRDPTRGGLATTLNELVRGMNFGLTLEEEALPVSKEILTLCRLIGFDPLYVANEGKVVVIAAREDADLLLKTMRSHPQGRESRIIGEVTSGPAGRVLLHTATGGKRLVDTLAADQLPRIC</sequence>
<dbReference type="PIRSF" id="PIRSF005644">
    <property type="entry name" value="Hdrgns_mtr_HypE"/>
    <property type="match status" value="1"/>
</dbReference>
<evidence type="ECO:0000256" key="1">
    <source>
        <dbReference type="ARBA" id="ARBA00006243"/>
    </source>
</evidence>
<organism evidence="4 5">
    <name type="scientific">Desulforamulus ruminis (strain ATCC 23193 / DSM 2154 / NCIMB 8452 / DL)</name>
    <name type="common">Desulfotomaculum ruminis</name>
    <dbReference type="NCBI Taxonomy" id="696281"/>
    <lineage>
        <taxon>Bacteria</taxon>
        <taxon>Bacillati</taxon>
        <taxon>Bacillota</taxon>
        <taxon>Clostridia</taxon>
        <taxon>Eubacteriales</taxon>
        <taxon>Peptococcaceae</taxon>
        <taxon>Desulforamulus</taxon>
    </lineage>
</organism>
<dbReference type="OrthoDB" id="9801934at2"/>
<dbReference type="InterPro" id="IPR036676">
    <property type="entry name" value="PurM-like_C_sf"/>
</dbReference>
<accession>F6DME0</accession>
<dbReference type="Pfam" id="PF02769">
    <property type="entry name" value="AIRS_C"/>
    <property type="match status" value="1"/>
</dbReference>
<dbReference type="InterPro" id="IPR016188">
    <property type="entry name" value="PurM-like_N"/>
</dbReference>
<dbReference type="InterPro" id="IPR011854">
    <property type="entry name" value="HypE"/>
</dbReference>
<dbReference type="SUPFAM" id="SSF56042">
    <property type="entry name" value="PurM C-terminal domain-like"/>
    <property type="match status" value="1"/>
</dbReference>
<feature type="domain" description="PurM-like C-terminal" evidence="3">
    <location>
        <begin position="165"/>
        <end position="315"/>
    </location>
</feature>
<dbReference type="CDD" id="cd02197">
    <property type="entry name" value="HypE"/>
    <property type="match status" value="1"/>
</dbReference>
<dbReference type="KEGG" id="dru:Desru_2365"/>
<dbReference type="InterPro" id="IPR010918">
    <property type="entry name" value="PurM-like_C_dom"/>
</dbReference>
<reference evidence="5" key="1">
    <citation type="submission" date="2011-05" db="EMBL/GenBank/DDBJ databases">
        <title>Complete sequence of Desulfotomaculum ruminis DSM 2154.</title>
        <authorList>
            <person name="Lucas S."/>
            <person name="Copeland A."/>
            <person name="Lapidus A."/>
            <person name="Cheng J.-F."/>
            <person name="Goodwin L."/>
            <person name="Pitluck S."/>
            <person name="Lu M."/>
            <person name="Detter J.C."/>
            <person name="Han C."/>
            <person name="Tapia R."/>
            <person name="Land M."/>
            <person name="Hauser L."/>
            <person name="Kyrpides N."/>
            <person name="Ivanova N."/>
            <person name="Mikhailova N."/>
            <person name="Pagani I."/>
            <person name="Stams A.J.M."/>
            <person name="Plugge C.M."/>
            <person name="Muyzer G."/>
            <person name="Kuever J."/>
            <person name="Parshina S.N."/>
            <person name="Ivanova A.E."/>
            <person name="Nazina T.N."/>
            <person name="Brambilla E."/>
            <person name="Spring S."/>
            <person name="Klenk H.-P."/>
            <person name="Woyke T."/>
        </authorList>
    </citation>
    <scope>NUCLEOTIDE SEQUENCE [LARGE SCALE GENOMIC DNA]</scope>
    <source>
        <strain evidence="5">ATCC 23193 / DSM 2154 / NCIB 8452 / DL</strain>
    </source>
</reference>
<dbReference type="Gene3D" id="3.90.650.10">
    <property type="entry name" value="PurM-like C-terminal domain"/>
    <property type="match status" value="1"/>
</dbReference>
<dbReference type="PANTHER" id="PTHR30303">
    <property type="entry name" value="HYDROGENASE ISOENZYMES FORMATION PROTEIN HYPE"/>
    <property type="match status" value="1"/>
</dbReference>
<keyword evidence="5" id="KW-1185">Reference proteome</keyword>
<name>F6DME0_DESRL</name>
<dbReference type="Pfam" id="PF00586">
    <property type="entry name" value="AIRS"/>
    <property type="match status" value="1"/>
</dbReference>
<proteinExistence type="inferred from homology"/>
<evidence type="ECO:0000259" key="3">
    <source>
        <dbReference type="Pfam" id="PF02769"/>
    </source>
</evidence>
<protein>
    <submittedName>
        <fullName evidence="4">Hydrogenase expression/formation protein HypE</fullName>
    </submittedName>
</protein>
<dbReference type="PANTHER" id="PTHR30303:SF0">
    <property type="entry name" value="CARBAMOYL DEHYDRATASE HYPE"/>
    <property type="match status" value="1"/>
</dbReference>
<dbReference type="SUPFAM" id="SSF55326">
    <property type="entry name" value="PurM N-terminal domain-like"/>
    <property type="match status" value="1"/>
</dbReference>
<comment type="similarity">
    <text evidence="1">Belongs to the HypE family.</text>
</comment>
<evidence type="ECO:0000259" key="2">
    <source>
        <dbReference type="Pfam" id="PF00586"/>
    </source>
</evidence>
<feature type="domain" description="PurM-like N-terminal" evidence="2">
    <location>
        <begin position="42"/>
        <end position="153"/>
    </location>
</feature>
<dbReference type="eggNOG" id="COG0309">
    <property type="taxonomic scope" value="Bacteria"/>
</dbReference>
<dbReference type="STRING" id="696281.Desru_2365"/>
<dbReference type="AlphaFoldDB" id="F6DME0"/>
<dbReference type="GO" id="GO:0051604">
    <property type="term" value="P:protein maturation"/>
    <property type="evidence" value="ECO:0007669"/>
    <property type="project" value="TreeGrafter"/>
</dbReference>
<dbReference type="EMBL" id="CP002780">
    <property type="protein sequence ID" value="AEG60607.1"/>
    <property type="molecule type" value="Genomic_DNA"/>
</dbReference>
<reference evidence="4 5" key="2">
    <citation type="journal article" date="2012" name="Stand. Genomic Sci.">
        <title>Complete genome sequence of the sulfate-reducing firmicute Desulfotomaculum ruminis type strain (DL(T)).</title>
        <authorList>
            <person name="Spring S."/>
            <person name="Visser M."/>
            <person name="Lu M."/>
            <person name="Copeland A."/>
            <person name="Lapidus A."/>
            <person name="Lucas S."/>
            <person name="Cheng J.F."/>
            <person name="Han C."/>
            <person name="Tapia R."/>
            <person name="Goodwin L.A."/>
            <person name="Pitluck S."/>
            <person name="Ivanova N."/>
            <person name="Land M."/>
            <person name="Hauser L."/>
            <person name="Larimer F."/>
            <person name="Rohde M."/>
            <person name="Goker M."/>
            <person name="Detter J.C."/>
            <person name="Kyrpides N.C."/>
            <person name="Woyke T."/>
            <person name="Schaap P.J."/>
            <person name="Plugge C.M."/>
            <person name="Muyzer G."/>
            <person name="Kuever J."/>
            <person name="Pereira I.A."/>
            <person name="Parshina S.N."/>
            <person name="Bernier-Latmani R."/>
            <person name="Stams A.J."/>
            <person name="Klenk H.P."/>
        </authorList>
    </citation>
    <scope>NUCLEOTIDE SEQUENCE [LARGE SCALE GENOMIC DNA]</scope>
    <source>
        <strain evidence="5">ATCC 23193 / DSM 2154 / NCIB 8452 / DL</strain>
    </source>
</reference>